<dbReference type="AlphaFoldDB" id="A0A1G2D0M1"/>
<keyword evidence="2 7" id="KW-0699">rRNA-binding</keyword>
<protein>
    <recommendedName>
        <fullName evidence="6 7">Large ribosomal subunit protein uL22</fullName>
    </recommendedName>
</protein>
<dbReference type="Gene3D" id="3.90.470.10">
    <property type="entry name" value="Ribosomal protein L22/L17"/>
    <property type="match status" value="1"/>
</dbReference>
<evidence type="ECO:0000256" key="10">
    <source>
        <dbReference type="RuleBase" id="RU004008"/>
    </source>
</evidence>
<keyword evidence="5 7" id="KW-0687">Ribonucleoprotein</keyword>
<accession>A0A1G2D0M1</accession>
<dbReference type="InterPro" id="IPR036394">
    <property type="entry name" value="Ribosomal_uL22_sf"/>
</dbReference>
<organism evidence="11 12">
    <name type="scientific">Candidatus Lloydbacteria bacterium RIFCSPHIGHO2_01_FULL_49_22</name>
    <dbReference type="NCBI Taxonomy" id="1798658"/>
    <lineage>
        <taxon>Bacteria</taxon>
        <taxon>Candidatus Lloydiibacteriota</taxon>
    </lineage>
</organism>
<dbReference type="GO" id="GO:0022625">
    <property type="term" value="C:cytosolic large ribosomal subunit"/>
    <property type="evidence" value="ECO:0007669"/>
    <property type="project" value="TreeGrafter"/>
</dbReference>
<dbReference type="InterPro" id="IPR018260">
    <property type="entry name" value="Ribosomal_uL22_CS"/>
</dbReference>
<dbReference type="InterPro" id="IPR005727">
    <property type="entry name" value="Ribosomal_uL22_bac/chlpt-type"/>
</dbReference>
<gene>
    <name evidence="7" type="primary">rplV</name>
    <name evidence="11" type="ORF">A2845_00715</name>
</gene>
<dbReference type="SUPFAM" id="SSF54843">
    <property type="entry name" value="Ribosomal protein L22"/>
    <property type="match status" value="1"/>
</dbReference>
<evidence type="ECO:0000256" key="9">
    <source>
        <dbReference type="RuleBase" id="RU004006"/>
    </source>
</evidence>
<evidence type="ECO:0000256" key="4">
    <source>
        <dbReference type="ARBA" id="ARBA00022980"/>
    </source>
</evidence>
<dbReference type="Pfam" id="PF00237">
    <property type="entry name" value="Ribosomal_L22"/>
    <property type="match status" value="1"/>
</dbReference>
<dbReference type="PROSITE" id="PS00464">
    <property type="entry name" value="RIBOSOMAL_L22"/>
    <property type="match status" value="1"/>
</dbReference>
<evidence type="ECO:0000313" key="12">
    <source>
        <dbReference type="Proteomes" id="UP000177122"/>
    </source>
</evidence>
<dbReference type="NCBIfam" id="TIGR01044">
    <property type="entry name" value="rplV_bact"/>
    <property type="match status" value="1"/>
</dbReference>
<dbReference type="GO" id="GO:0003735">
    <property type="term" value="F:structural constituent of ribosome"/>
    <property type="evidence" value="ECO:0007669"/>
    <property type="project" value="InterPro"/>
</dbReference>
<comment type="similarity">
    <text evidence="1 7 8">Belongs to the universal ribosomal protein uL22 family.</text>
</comment>
<dbReference type="PANTHER" id="PTHR13501:SF8">
    <property type="entry name" value="LARGE RIBOSOMAL SUBUNIT PROTEIN UL22M"/>
    <property type="match status" value="1"/>
</dbReference>
<evidence type="ECO:0000256" key="8">
    <source>
        <dbReference type="RuleBase" id="RU004005"/>
    </source>
</evidence>
<evidence type="ECO:0000256" key="6">
    <source>
        <dbReference type="ARBA" id="ARBA00035207"/>
    </source>
</evidence>
<evidence type="ECO:0000256" key="1">
    <source>
        <dbReference type="ARBA" id="ARBA00009451"/>
    </source>
</evidence>
<evidence type="ECO:0000256" key="2">
    <source>
        <dbReference type="ARBA" id="ARBA00022730"/>
    </source>
</evidence>
<evidence type="ECO:0000256" key="3">
    <source>
        <dbReference type="ARBA" id="ARBA00022884"/>
    </source>
</evidence>
<dbReference type="Proteomes" id="UP000177122">
    <property type="component" value="Unassembled WGS sequence"/>
</dbReference>
<dbReference type="EMBL" id="MHLI01000004">
    <property type="protein sequence ID" value="OGZ06308.1"/>
    <property type="molecule type" value="Genomic_DNA"/>
</dbReference>
<dbReference type="GO" id="GO:0019843">
    <property type="term" value="F:rRNA binding"/>
    <property type="evidence" value="ECO:0007669"/>
    <property type="project" value="UniProtKB-UniRule"/>
</dbReference>
<keyword evidence="4 7" id="KW-0689">Ribosomal protein</keyword>
<keyword evidence="3 7" id="KW-0694">RNA-binding</keyword>
<comment type="subunit">
    <text evidence="7 9">Part of the 50S ribosomal subunit.</text>
</comment>
<dbReference type="PANTHER" id="PTHR13501">
    <property type="entry name" value="CHLOROPLAST 50S RIBOSOMAL PROTEIN L22-RELATED"/>
    <property type="match status" value="1"/>
</dbReference>
<dbReference type="HAMAP" id="MF_01331_B">
    <property type="entry name" value="Ribosomal_uL22_B"/>
    <property type="match status" value="1"/>
</dbReference>
<dbReference type="InterPro" id="IPR047867">
    <property type="entry name" value="Ribosomal_uL22_bac/org-type"/>
</dbReference>
<dbReference type="CDD" id="cd00336">
    <property type="entry name" value="Ribosomal_L22"/>
    <property type="match status" value="1"/>
</dbReference>
<name>A0A1G2D0M1_9BACT</name>
<sequence length="151" mass="16381">MEITAKLSQYRQAPRKVRLVATLLKGMTVENALVELSHRTKRVAPIFHKLVLSAVANAKMQGLDEKTLIVKGIRVDKGPVLKRSRPRAQGRAFPIHKHTSHIVVTLTDGAVADTKTTTTATADTKTVKVAVAKKVVAKKSVTKKKVAATAK</sequence>
<comment type="function">
    <text evidence="7 10">This protein binds specifically to 23S rRNA; its binding is stimulated by other ribosomal proteins, e.g., L4, L17, and L20. It is important during the early stages of 50S assembly. It makes multiple contacts with different domains of the 23S rRNA in the assembled 50S subunit and ribosome.</text>
</comment>
<dbReference type="GO" id="GO:0006412">
    <property type="term" value="P:translation"/>
    <property type="evidence" value="ECO:0007669"/>
    <property type="project" value="UniProtKB-UniRule"/>
</dbReference>
<evidence type="ECO:0000256" key="7">
    <source>
        <dbReference type="HAMAP-Rule" id="MF_01331"/>
    </source>
</evidence>
<evidence type="ECO:0000256" key="5">
    <source>
        <dbReference type="ARBA" id="ARBA00023274"/>
    </source>
</evidence>
<comment type="caution">
    <text evidence="11">The sequence shown here is derived from an EMBL/GenBank/DDBJ whole genome shotgun (WGS) entry which is preliminary data.</text>
</comment>
<dbReference type="InterPro" id="IPR001063">
    <property type="entry name" value="Ribosomal_uL22"/>
</dbReference>
<comment type="function">
    <text evidence="7">The globular domain of the protein is located near the polypeptide exit tunnel on the outside of the subunit, while an extended beta-hairpin is found that lines the wall of the exit tunnel in the center of the 70S ribosome.</text>
</comment>
<reference evidence="11 12" key="1">
    <citation type="journal article" date="2016" name="Nat. Commun.">
        <title>Thousands of microbial genomes shed light on interconnected biogeochemical processes in an aquifer system.</title>
        <authorList>
            <person name="Anantharaman K."/>
            <person name="Brown C.T."/>
            <person name="Hug L.A."/>
            <person name="Sharon I."/>
            <person name="Castelle C.J."/>
            <person name="Probst A.J."/>
            <person name="Thomas B.C."/>
            <person name="Singh A."/>
            <person name="Wilkins M.J."/>
            <person name="Karaoz U."/>
            <person name="Brodie E.L."/>
            <person name="Williams K.H."/>
            <person name="Hubbard S.S."/>
            <person name="Banfield J.F."/>
        </authorList>
    </citation>
    <scope>NUCLEOTIDE SEQUENCE [LARGE SCALE GENOMIC DNA]</scope>
</reference>
<proteinExistence type="inferred from homology"/>
<evidence type="ECO:0000313" key="11">
    <source>
        <dbReference type="EMBL" id="OGZ06308.1"/>
    </source>
</evidence>